<proteinExistence type="inferred from homology"/>
<feature type="chain" id="PRO_5016443928" evidence="3">
    <location>
        <begin position="25"/>
        <end position="340"/>
    </location>
</feature>
<dbReference type="InterPro" id="IPR033130">
    <property type="entry name" value="RNase_T2_His_AS_2"/>
</dbReference>
<dbReference type="PROSITE" id="PS00531">
    <property type="entry name" value="RNASE_T2_2"/>
    <property type="match status" value="1"/>
</dbReference>
<accession>A0A318J803</accession>
<protein>
    <submittedName>
        <fullName evidence="4">Ribonuclease T2</fullName>
    </submittedName>
</protein>
<evidence type="ECO:0000313" key="4">
    <source>
        <dbReference type="EMBL" id="PXX42679.1"/>
    </source>
</evidence>
<organism evidence="4 5">
    <name type="scientific">Undibacterium pigrum</name>
    <dbReference type="NCBI Taxonomy" id="401470"/>
    <lineage>
        <taxon>Bacteria</taxon>
        <taxon>Pseudomonadati</taxon>
        <taxon>Pseudomonadota</taxon>
        <taxon>Betaproteobacteria</taxon>
        <taxon>Burkholderiales</taxon>
        <taxon>Oxalobacteraceae</taxon>
        <taxon>Undibacterium</taxon>
    </lineage>
</organism>
<dbReference type="GO" id="GO:0003723">
    <property type="term" value="F:RNA binding"/>
    <property type="evidence" value="ECO:0007669"/>
    <property type="project" value="InterPro"/>
</dbReference>
<dbReference type="RefSeq" id="WP_110256204.1">
    <property type="nucleotide sequence ID" value="NZ_QJKB01000005.1"/>
</dbReference>
<dbReference type="GO" id="GO:0006401">
    <property type="term" value="P:RNA catabolic process"/>
    <property type="evidence" value="ECO:0007669"/>
    <property type="project" value="UniProtKB-ARBA"/>
</dbReference>
<dbReference type="Proteomes" id="UP000247792">
    <property type="component" value="Unassembled WGS sequence"/>
</dbReference>
<gene>
    <name evidence="4" type="ORF">DFR42_105342</name>
</gene>
<name>A0A318J803_9BURK</name>
<dbReference type="OrthoDB" id="4720638at2"/>
<dbReference type="PANTHER" id="PTHR11240:SF22">
    <property type="entry name" value="RIBONUCLEASE T2"/>
    <property type="match status" value="1"/>
</dbReference>
<comment type="similarity">
    <text evidence="1 2">Belongs to the RNase T2 family.</text>
</comment>
<comment type="caution">
    <text evidence="4">The sequence shown here is derived from an EMBL/GenBank/DDBJ whole genome shotgun (WGS) entry which is preliminary data.</text>
</comment>
<evidence type="ECO:0000256" key="3">
    <source>
        <dbReference type="SAM" id="SignalP"/>
    </source>
</evidence>
<evidence type="ECO:0000256" key="1">
    <source>
        <dbReference type="ARBA" id="ARBA00007469"/>
    </source>
</evidence>
<dbReference type="AlphaFoldDB" id="A0A318J803"/>
<dbReference type="Gene3D" id="3.90.730.10">
    <property type="entry name" value="Ribonuclease T2-like"/>
    <property type="match status" value="1"/>
</dbReference>
<dbReference type="InterPro" id="IPR036430">
    <property type="entry name" value="RNase_T2-like_sf"/>
</dbReference>
<sequence length="340" mass="37325">MQQLTTRLLFTLALLGGTVLSAHASEPVNGSFTASQSCELYSSFNKQSNPGALRTLVGKSYAVKEINKAGDYGWLRVDVEGANPNLRWVARDCGTAQLDQVPQENAPAGRAKAARAADQQSMCTTPNQEDSYVLAITWQPGFCEHFAYRGKKPECDAINSGALKISNLTLHGLWPNKKECGINYGNCPGAPLKLNADTVNRIAKWMPNFQFESKFGEYEWNKHGTCQARDADTYFRTAAAAVEEVNNSAVGKFILSHAGKSFTVKEFFDVIKNQEGEKLANNFMLSCADGKYLQEIRLKLPTNFETGKGLAKLIGDAEGFSRQVDKCDKDIIVETSGRGR</sequence>
<dbReference type="InterPro" id="IPR001568">
    <property type="entry name" value="RNase_T2-like"/>
</dbReference>
<keyword evidence="5" id="KW-1185">Reference proteome</keyword>
<dbReference type="GO" id="GO:0033897">
    <property type="term" value="F:ribonuclease T2 activity"/>
    <property type="evidence" value="ECO:0007669"/>
    <property type="project" value="InterPro"/>
</dbReference>
<feature type="signal peptide" evidence="3">
    <location>
        <begin position="1"/>
        <end position="24"/>
    </location>
</feature>
<evidence type="ECO:0000313" key="5">
    <source>
        <dbReference type="Proteomes" id="UP000247792"/>
    </source>
</evidence>
<keyword evidence="3" id="KW-0732">Signal</keyword>
<dbReference type="InterPro" id="IPR018188">
    <property type="entry name" value="RNase_T2_His_AS_1"/>
</dbReference>
<dbReference type="PROSITE" id="PS00530">
    <property type="entry name" value="RNASE_T2_1"/>
    <property type="match status" value="1"/>
</dbReference>
<dbReference type="Pfam" id="PF00445">
    <property type="entry name" value="Ribonuclease_T2"/>
    <property type="match status" value="1"/>
</dbReference>
<dbReference type="PANTHER" id="PTHR11240">
    <property type="entry name" value="RIBONUCLEASE T2"/>
    <property type="match status" value="1"/>
</dbReference>
<evidence type="ECO:0000256" key="2">
    <source>
        <dbReference type="RuleBase" id="RU004328"/>
    </source>
</evidence>
<reference evidence="4 5" key="1">
    <citation type="submission" date="2018-05" db="EMBL/GenBank/DDBJ databases">
        <title>Genomic Encyclopedia of Type Strains, Phase IV (KMG-IV): sequencing the most valuable type-strain genomes for metagenomic binning, comparative biology and taxonomic classification.</title>
        <authorList>
            <person name="Goeker M."/>
        </authorList>
    </citation>
    <scope>NUCLEOTIDE SEQUENCE [LARGE SCALE GENOMIC DNA]</scope>
    <source>
        <strain evidence="4 5">DSM 19792</strain>
    </source>
</reference>
<dbReference type="EMBL" id="QJKB01000005">
    <property type="protein sequence ID" value="PXX42679.1"/>
    <property type="molecule type" value="Genomic_DNA"/>
</dbReference>
<dbReference type="SUPFAM" id="SSF55895">
    <property type="entry name" value="Ribonuclease Rh-like"/>
    <property type="match status" value="1"/>
</dbReference>